<evidence type="ECO:0000313" key="5">
    <source>
        <dbReference type="Proteomes" id="UP001522868"/>
    </source>
</evidence>
<sequence>MLSEADHVCIGISPFNSYFSTRRIAALAGWAMARFGSCHFFVPDAAAVYTLQALGYPAERARHKAARQGAYVHNKVATALTSLGVARPEDLVWGARRLAECPRYQELHDHARRLFDTHDDFRDACLDASRWVLDRKLPDGREPTGEQLLLAVRYFLAELPMFTDSAAICLGGPGHSSLFVYHQRVRFLERFYRRELAWHPVEQQGFLVVTENPLVEQPV</sequence>
<keyword evidence="5" id="KW-1185">Reference proteome</keyword>
<accession>A0ABT0IBC6</accession>
<dbReference type="InterPro" id="IPR030903">
    <property type="entry name" value="CDPS"/>
</dbReference>
<evidence type="ECO:0000256" key="1">
    <source>
        <dbReference type="ARBA" id="ARBA00006034"/>
    </source>
</evidence>
<protein>
    <recommendedName>
        <fullName evidence="3">Cyclodipeptide synthase</fullName>
    </recommendedName>
</protein>
<dbReference type="InterPro" id="IPR038622">
    <property type="entry name" value="CDPS_sf"/>
</dbReference>
<organism evidence="4 5">
    <name type="scientific">Streptomyces lichenis</name>
    <dbReference type="NCBI Taxonomy" id="2306967"/>
    <lineage>
        <taxon>Bacteria</taxon>
        <taxon>Bacillati</taxon>
        <taxon>Actinomycetota</taxon>
        <taxon>Actinomycetes</taxon>
        <taxon>Kitasatosporales</taxon>
        <taxon>Streptomycetaceae</taxon>
        <taxon>Streptomyces</taxon>
    </lineage>
</organism>
<proteinExistence type="inferred from homology"/>
<comment type="caution">
    <text evidence="4">The sequence shown here is derived from an EMBL/GenBank/DDBJ whole genome shotgun (WGS) entry which is preliminary data.</text>
</comment>
<keyword evidence="2" id="KW-0808">Transferase</keyword>
<dbReference type="Gene3D" id="3.40.50.11710">
    <property type="entry name" value="Cyclodipeptide synthase"/>
    <property type="match status" value="1"/>
</dbReference>
<dbReference type="Proteomes" id="UP001522868">
    <property type="component" value="Unassembled WGS sequence"/>
</dbReference>
<reference evidence="4 5" key="1">
    <citation type="submission" date="2022-04" db="EMBL/GenBank/DDBJ databases">
        <title>Streptomyces sp. nov. LCR6-01 isolated from Lichen of Dirinaria sp.</title>
        <authorList>
            <person name="Kanchanasin P."/>
            <person name="Tanasupawat S."/>
            <person name="Phongsopitanun W."/>
        </authorList>
    </citation>
    <scope>NUCLEOTIDE SEQUENCE [LARGE SCALE GENOMIC DNA]</scope>
    <source>
        <strain evidence="4 5">LCR6-01</strain>
    </source>
</reference>
<name>A0ABT0IBC6_9ACTN</name>
<evidence type="ECO:0000313" key="4">
    <source>
        <dbReference type="EMBL" id="MCK8678624.1"/>
    </source>
</evidence>
<dbReference type="Pfam" id="PF16715">
    <property type="entry name" value="CDPS"/>
    <property type="match status" value="1"/>
</dbReference>
<dbReference type="NCBIfam" id="TIGR04539">
    <property type="entry name" value="tRNA_cyclodipep"/>
    <property type="match status" value="1"/>
</dbReference>
<comment type="similarity">
    <text evidence="1">Belongs to the CDPS family.</text>
</comment>
<evidence type="ECO:0000256" key="3">
    <source>
        <dbReference type="ARBA" id="ARBA00030771"/>
    </source>
</evidence>
<dbReference type="EMBL" id="JALPTH010000012">
    <property type="protein sequence ID" value="MCK8678624.1"/>
    <property type="molecule type" value="Genomic_DNA"/>
</dbReference>
<evidence type="ECO:0000256" key="2">
    <source>
        <dbReference type="ARBA" id="ARBA00022679"/>
    </source>
</evidence>
<gene>
    <name evidence="4" type="ORF">M1O15_14740</name>
</gene>